<dbReference type="EMBL" id="PPTO01000020">
    <property type="protein sequence ID" value="RDB55251.1"/>
    <property type="molecule type" value="Genomic_DNA"/>
</dbReference>
<dbReference type="InterPro" id="IPR002514">
    <property type="entry name" value="Transposase_8"/>
</dbReference>
<dbReference type="Gene3D" id="1.10.10.60">
    <property type="entry name" value="Homeodomain-like"/>
    <property type="match status" value="1"/>
</dbReference>
<dbReference type="GO" id="GO:0006313">
    <property type="term" value="P:DNA transposition"/>
    <property type="evidence" value="ECO:0007669"/>
    <property type="project" value="InterPro"/>
</dbReference>
<organism evidence="2 3">
    <name type="scientific">Slackia isoflavoniconvertens</name>
    <dbReference type="NCBI Taxonomy" id="572010"/>
    <lineage>
        <taxon>Bacteria</taxon>
        <taxon>Bacillati</taxon>
        <taxon>Actinomycetota</taxon>
        <taxon>Coriobacteriia</taxon>
        <taxon>Eggerthellales</taxon>
        <taxon>Eggerthellaceae</taxon>
        <taxon>Slackia</taxon>
    </lineage>
</organism>
<dbReference type="RefSeq" id="WP_114616279.1">
    <property type="nucleotide sequence ID" value="NZ_PPTO01000020.1"/>
</dbReference>
<protein>
    <submittedName>
        <fullName evidence="2">Transposase</fullName>
    </submittedName>
</protein>
<keyword evidence="1" id="KW-0175">Coiled coil</keyword>
<dbReference type="AlphaFoldDB" id="A0A369L651"/>
<sequence>MPGKRYDRQFKLSASALILDGKVSVKELSEQLDVPDSTLRRWASEYEKNGEDAFPGKGKPIPNKDYEILRLKKENEELRRENDLLKKFRAFLRQSSL</sequence>
<name>A0A369L651_9ACTN</name>
<feature type="coiled-coil region" evidence="1">
    <location>
        <begin position="61"/>
        <end position="88"/>
    </location>
</feature>
<evidence type="ECO:0000313" key="3">
    <source>
        <dbReference type="Proteomes" id="UP000253975"/>
    </source>
</evidence>
<dbReference type="InterPro" id="IPR009057">
    <property type="entry name" value="Homeodomain-like_sf"/>
</dbReference>
<gene>
    <name evidence="2" type="ORF">C1881_09470</name>
</gene>
<dbReference type="GO" id="GO:0004803">
    <property type="term" value="F:transposase activity"/>
    <property type="evidence" value="ECO:0007669"/>
    <property type="project" value="InterPro"/>
</dbReference>
<reference evidence="2 3" key="1">
    <citation type="journal article" date="2018" name="Elife">
        <title>Discovery and characterization of a prevalent human gut bacterial enzyme sufficient for the inactivation of a family of plant toxins.</title>
        <authorList>
            <person name="Koppel N."/>
            <person name="Bisanz J.E."/>
            <person name="Pandelia M.E."/>
            <person name="Turnbaugh P.J."/>
            <person name="Balskus E.P."/>
        </authorList>
    </citation>
    <scope>NUCLEOTIDE SEQUENCE [LARGE SCALE GENOMIC DNA]</scope>
    <source>
        <strain evidence="2 3">OB21 GAM31</strain>
    </source>
</reference>
<evidence type="ECO:0000256" key="1">
    <source>
        <dbReference type="SAM" id="Coils"/>
    </source>
</evidence>
<proteinExistence type="predicted"/>
<comment type="caution">
    <text evidence="2">The sequence shown here is derived from an EMBL/GenBank/DDBJ whole genome shotgun (WGS) entry which is preliminary data.</text>
</comment>
<dbReference type="SUPFAM" id="SSF46689">
    <property type="entry name" value="Homeodomain-like"/>
    <property type="match status" value="1"/>
</dbReference>
<dbReference type="GO" id="GO:0003677">
    <property type="term" value="F:DNA binding"/>
    <property type="evidence" value="ECO:0007669"/>
    <property type="project" value="InterPro"/>
</dbReference>
<evidence type="ECO:0000313" key="2">
    <source>
        <dbReference type="EMBL" id="RDB55251.1"/>
    </source>
</evidence>
<dbReference type="Proteomes" id="UP000253975">
    <property type="component" value="Unassembled WGS sequence"/>
</dbReference>
<accession>A0A369L651</accession>
<dbReference type="Pfam" id="PF01527">
    <property type="entry name" value="HTH_Tnp_1"/>
    <property type="match status" value="1"/>
</dbReference>